<dbReference type="PATRIC" id="fig|929558.5.peg.1574"/>
<proteinExistence type="predicted"/>
<reference evidence="2 3" key="1">
    <citation type="journal article" date="2012" name="Proc. Natl. Acad. Sci. U.S.A.">
        <title>Genome and physiology of a model Epsilonproteobacterium responsible for sulfide detoxification in marine oxygen depletion zones.</title>
        <authorList>
            <person name="Grote J."/>
            <person name="Schott T."/>
            <person name="Bruckner C.G."/>
            <person name="Glockner F.O."/>
            <person name="Jost G."/>
            <person name="Teeling H."/>
            <person name="Labrenz M."/>
            <person name="Jurgens K."/>
        </authorList>
    </citation>
    <scope>NUCLEOTIDE SEQUENCE [LARGE SCALE GENOMIC DNA]</scope>
    <source>
        <strain evidence="2 3">GD1</strain>
    </source>
</reference>
<dbReference type="EMBL" id="AFRZ01000001">
    <property type="protein sequence ID" value="EHP30107.1"/>
    <property type="molecule type" value="Genomic_DNA"/>
</dbReference>
<dbReference type="InterPro" id="IPR028974">
    <property type="entry name" value="TSP_type-3_rpt"/>
</dbReference>
<dbReference type="HOGENOM" id="CLU_1030254_0_0_7"/>
<evidence type="ECO:0000313" key="3">
    <source>
        <dbReference type="Proteomes" id="UP000006431"/>
    </source>
</evidence>
<dbReference type="STRING" id="929558.SMGD1_1583"/>
<dbReference type="AlphaFoldDB" id="B6BHV6"/>
<organism evidence="2 3">
    <name type="scientific">Sulfurimonas gotlandica (strain DSM 19862 / JCM 16533 / GD1)</name>
    <dbReference type="NCBI Taxonomy" id="929558"/>
    <lineage>
        <taxon>Bacteria</taxon>
        <taxon>Pseudomonadati</taxon>
        <taxon>Campylobacterota</taxon>
        <taxon>Epsilonproteobacteria</taxon>
        <taxon>Campylobacterales</taxon>
        <taxon>Sulfurimonadaceae</taxon>
        <taxon>Sulfurimonas</taxon>
    </lineage>
</organism>
<accession>B6BHV6</accession>
<gene>
    <name evidence="2" type="ORF">SMGD1_1583</name>
</gene>
<protein>
    <recommendedName>
        <fullName evidence="4">DUF3187 domain-containing protein</fullName>
    </recommendedName>
</protein>
<evidence type="ECO:0000313" key="2">
    <source>
        <dbReference type="EMBL" id="EHP30107.1"/>
    </source>
</evidence>
<accession>H1FUF5</accession>
<dbReference type="SUPFAM" id="SSF56935">
    <property type="entry name" value="Porins"/>
    <property type="match status" value="1"/>
</dbReference>
<dbReference type="Proteomes" id="UP000006431">
    <property type="component" value="Unassembled WGS sequence"/>
</dbReference>
<evidence type="ECO:0008006" key="4">
    <source>
        <dbReference type="Google" id="ProtNLM"/>
    </source>
</evidence>
<evidence type="ECO:0000256" key="1">
    <source>
        <dbReference type="SAM" id="SignalP"/>
    </source>
</evidence>
<keyword evidence="1" id="KW-0732">Signal</keyword>
<feature type="chain" id="PRO_5002840996" description="DUF3187 domain-containing protein" evidence="1">
    <location>
        <begin position="20"/>
        <end position="270"/>
    </location>
</feature>
<dbReference type="OrthoDB" id="5333527at2"/>
<sequence>MTKILLVLLAISISLIAYSDYDMDGVDDKTDKCPNTPFSDLVNTSGCTVKSLESPHHFDIIFGINYSQTSYETLENSDTISQSLQIDYYYKNFSLQASTSYYNSQSATYNNSGTNDSFLGAYYKLNPADNLTLRLGAGAIIPTYKSDLNNNNTDLTASASLSYMMKNANIFGGYSYTVVNDDDIVAENVAYQNTSSYNFGLGFYPTSKIYISGAYNSSDSIYKNVETINTVSINAFYNIDAHWFTTLNYAYGLSDTASDNYASLRVGYYF</sequence>
<dbReference type="GO" id="GO:0005509">
    <property type="term" value="F:calcium ion binding"/>
    <property type="evidence" value="ECO:0007669"/>
    <property type="project" value="InterPro"/>
</dbReference>
<dbReference type="RefSeq" id="WP_008336882.1">
    <property type="nucleotide sequence ID" value="NZ_AFRZ01000001.1"/>
</dbReference>
<feature type="signal peptide" evidence="1">
    <location>
        <begin position="1"/>
        <end position="19"/>
    </location>
</feature>
<dbReference type="SUPFAM" id="SSF103647">
    <property type="entry name" value="TSP type-3 repeat"/>
    <property type="match status" value="1"/>
</dbReference>
<name>B6BHV6_SULGG</name>
<keyword evidence="3" id="KW-1185">Reference proteome</keyword>
<comment type="caution">
    <text evidence="2">The sequence shown here is derived from an EMBL/GenBank/DDBJ whole genome shotgun (WGS) entry which is preliminary data.</text>
</comment>